<dbReference type="Pfam" id="PF00823">
    <property type="entry name" value="PPE"/>
    <property type="match status" value="1"/>
</dbReference>
<organism evidence="5 6">
    <name type="scientific">Mycobacterium nebraskense</name>
    <dbReference type="NCBI Taxonomy" id="244292"/>
    <lineage>
        <taxon>Bacteria</taxon>
        <taxon>Bacillati</taxon>
        <taxon>Actinomycetota</taxon>
        <taxon>Actinomycetes</taxon>
        <taxon>Mycobacteriales</taxon>
        <taxon>Mycobacteriaceae</taxon>
        <taxon>Mycobacterium</taxon>
    </lineage>
</organism>
<dbReference type="EMBL" id="LQPH01000180">
    <property type="protein sequence ID" value="ORW14572.1"/>
    <property type="molecule type" value="Genomic_DNA"/>
</dbReference>
<sequence length="392" mass="39341">MLDFGALAPEFNSARMYSGPGPGSMMAAAWAWNMLAAELDSAATAYDTVITQLTSEGWLGPASTQMAEAAKPYLVWMRTSAAQAEQAATSARAAVGAYETAFAATVPPPLIETNRTLLAQAISTNVLGQNIPLITQLEAQYGEMWAQDAATMYGYAAQTAPTAEVTPFTEPTQTTNPAGGAMQAAAVNRAASTSASAGTQATQSQLLSSTPSALQSLASPSAAPASTTPITDALKQNEFVSLWSQYVSPTQNTLAMMYRATGMTTHFQSLGKALAPAAKAASDGAKAAAALPTVGASLRGLTGGGGAISASLASAAPVGGLSVPPTWSAATPAVTSGASSIPVSRFITTPDTSGPGNLLGGMPLAGVGGGSTGTGPRYGIRPTVMARPPFAG</sequence>
<dbReference type="Proteomes" id="UP000193781">
    <property type="component" value="Unassembled WGS sequence"/>
</dbReference>
<reference evidence="5 6" key="1">
    <citation type="submission" date="2016-01" db="EMBL/GenBank/DDBJ databases">
        <title>The new phylogeny of the genus Mycobacterium.</title>
        <authorList>
            <person name="Tarcisio F."/>
            <person name="Conor M."/>
            <person name="Antonella G."/>
            <person name="Elisabetta G."/>
            <person name="Giulia F.S."/>
            <person name="Sara T."/>
            <person name="Anna F."/>
            <person name="Clotilde B."/>
            <person name="Roberto B."/>
            <person name="Veronica D.S."/>
            <person name="Fabio R."/>
            <person name="Monica P."/>
            <person name="Olivier J."/>
            <person name="Enrico T."/>
            <person name="Nicola S."/>
        </authorList>
    </citation>
    <scope>NUCLEOTIDE SEQUENCE [LARGE SCALE GENOMIC DNA]</scope>
    <source>
        <strain evidence="5 6">DSM 44803</strain>
    </source>
</reference>
<evidence type="ECO:0000313" key="6">
    <source>
        <dbReference type="Proteomes" id="UP000193781"/>
    </source>
</evidence>
<comment type="caution">
    <text evidence="5">The sequence shown here is derived from an EMBL/GenBank/DDBJ whole genome shotgun (WGS) entry which is preliminary data.</text>
</comment>
<dbReference type="Gene3D" id="1.20.1260.20">
    <property type="entry name" value="PPE superfamily"/>
    <property type="match status" value="1"/>
</dbReference>
<comment type="similarity">
    <text evidence="1">Belongs to the mycobacterial PPE family.</text>
</comment>
<feature type="domain" description="PPE family C-terminal" evidence="4">
    <location>
        <begin position="309"/>
        <end position="388"/>
    </location>
</feature>
<dbReference type="SUPFAM" id="SSF140459">
    <property type="entry name" value="PE/PPE dimer-like"/>
    <property type="match status" value="1"/>
</dbReference>
<keyword evidence="6" id="KW-1185">Reference proteome</keyword>
<dbReference type="OrthoDB" id="4727494at2"/>
<evidence type="ECO:0000259" key="3">
    <source>
        <dbReference type="Pfam" id="PF00823"/>
    </source>
</evidence>
<evidence type="ECO:0000259" key="4">
    <source>
        <dbReference type="Pfam" id="PF12484"/>
    </source>
</evidence>
<name>A0A1X1YU29_9MYCO</name>
<evidence type="ECO:0000256" key="2">
    <source>
        <dbReference type="SAM" id="MobiDB-lite"/>
    </source>
</evidence>
<feature type="region of interest" description="Disordered" evidence="2">
    <location>
        <begin position="195"/>
        <end position="228"/>
    </location>
</feature>
<proteinExistence type="inferred from homology"/>
<evidence type="ECO:0008006" key="7">
    <source>
        <dbReference type="Google" id="ProtNLM"/>
    </source>
</evidence>
<dbReference type="InterPro" id="IPR022171">
    <property type="entry name" value="PPE_C"/>
</dbReference>
<dbReference type="InterPro" id="IPR038332">
    <property type="entry name" value="PPE_sf"/>
</dbReference>
<dbReference type="PANTHER" id="PTHR46766:SF1">
    <property type="entry name" value="GLUTAMINE-RICH PROTEIN 2"/>
    <property type="match status" value="1"/>
</dbReference>
<accession>A0A1X1YU29</accession>
<dbReference type="GO" id="GO:0052572">
    <property type="term" value="P:response to host immune response"/>
    <property type="evidence" value="ECO:0007669"/>
    <property type="project" value="TreeGrafter"/>
</dbReference>
<evidence type="ECO:0000313" key="5">
    <source>
        <dbReference type="EMBL" id="ORW14572.1"/>
    </source>
</evidence>
<dbReference type="InterPro" id="IPR000030">
    <property type="entry name" value="PPE_dom"/>
</dbReference>
<dbReference type="PANTHER" id="PTHR46766">
    <property type="entry name" value="GLUTAMINE-RICH PROTEIN 2"/>
    <property type="match status" value="1"/>
</dbReference>
<dbReference type="Pfam" id="PF12484">
    <property type="entry name" value="PPE-SVP"/>
    <property type="match status" value="1"/>
</dbReference>
<evidence type="ECO:0000256" key="1">
    <source>
        <dbReference type="ARBA" id="ARBA00010652"/>
    </source>
</evidence>
<protein>
    <recommendedName>
        <fullName evidence="7">PPE family protein</fullName>
    </recommendedName>
</protein>
<dbReference type="RefSeq" id="WP_054585847.1">
    <property type="nucleotide sequence ID" value="NZ_JACKSS010000162.1"/>
</dbReference>
<feature type="domain" description="PPE" evidence="3">
    <location>
        <begin position="3"/>
        <end position="163"/>
    </location>
</feature>
<dbReference type="AlphaFoldDB" id="A0A1X1YU29"/>
<gene>
    <name evidence="5" type="ORF">AWC17_19470</name>
</gene>